<dbReference type="InterPro" id="IPR017800">
    <property type="entry name" value="ADOP"/>
</dbReference>
<evidence type="ECO:0000256" key="1">
    <source>
        <dbReference type="ARBA" id="ARBA00004651"/>
    </source>
</evidence>
<keyword evidence="3 6" id="KW-0812">Transmembrane</keyword>
<feature type="domain" description="MacB-like periplasmic core" evidence="8">
    <location>
        <begin position="90"/>
        <end position="310"/>
    </location>
</feature>
<evidence type="ECO:0000313" key="9">
    <source>
        <dbReference type="EMBL" id="XCB26502.1"/>
    </source>
</evidence>
<evidence type="ECO:0000259" key="7">
    <source>
        <dbReference type="Pfam" id="PF02687"/>
    </source>
</evidence>
<feature type="transmembrane region" description="Helical" evidence="6">
    <location>
        <begin position="347"/>
        <end position="372"/>
    </location>
</feature>
<dbReference type="NCBIfam" id="NF038403">
    <property type="entry name" value="perm_prefix_1"/>
    <property type="match status" value="1"/>
</dbReference>
<evidence type="ECO:0000259" key="8">
    <source>
        <dbReference type="Pfam" id="PF12704"/>
    </source>
</evidence>
<evidence type="ECO:0000256" key="6">
    <source>
        <dbReference type="SAM" id="Phobius"/>
    </source>
</evidence>
<dbReference type="GO" id="GO:0022857">
    <property type="term" value="F:transmembrane transporter activity"/>
    <property type="evidence" value="ECO:0007669"/>
    <property type="project" value="TreeGrafter"/>
</dbReference>
<dbReference type="InterPro" id="IPR047928">
    <property type="entry name" value="Perm_prefix_1"/>
</dbReference>
<feature type="domain" description="ABC3 transporter permease C-terminal" evidence="7">
    <location>
        <begin position="353"/>
        <end position="465"/>
    </location>
</feature>
<keyword evidence="4 6" id="KW-1133">Transmembrane helix</keyword>
<dbReference type="PANTHER" id="PTHR30572">
    <property type="entry name" value="MEMBRANE COMPONENT OF TRANSPORTER-RELATED"/>
    <property type="match status" value="1"/>
</dbReference>
<dbReference type="NCBIfam" id="TIGR03434">
    <property type="entry name" value="ADOP"/>
    <property type="match status" value="1"/>
</dbReference>
<dbReference type="InterPro" id="IPR050250">
    <property type="entry name" value="Macrolide_Exporter_MacB"/>
</dbReference>
<dbReference type="InterPro" id="IPR025857">
    <property type="entry name" value="MacB_PCD"/>
</dbReference>
<dbReference type="RefSeq" id="WP_353069000.1">
    <property type="nucleotide sequence ID" value="NZ_CP132932.1"/>
</dbReference>
<feature type="transmembrane region" description="Helical" evidence="6">
    <location>
        <begin position="440"/>
        <end position="466"/>
    </location>
</feature>
<dbReference type="EMBL" id="CP132932">
    <property type="protein sequence ID" value="XCB26502.1"/>
    <property type="molecule type" value="Genomic_DNA"/>
</dbReference>
<keyword evidence="2" id="KW-1003">Cell membrane</keyword>
<dbReference type="PANTHER" id="PTHR30572:SF18">
    <property type="entry name" value="ABC-TYPE MACROLIDE FAMILY EXPORT SYSTEM PERMEASE COMPONENT 2"/>
    <property type="match status" value="1"/>
</dbReference>
<evidence type="ECO:0000256" key="2">
    <source>
        <dbReference type="ARBA" id="ARBA00022475"/>
    </source>
</evidence>
<feature type="transmembrane region" description="Helical" evidence="6">
    <location>
        <begin position="720"/>
        <end position="747"/>
    </location>
</feature>
<dbReference type="GO" id="GO:0005886">
    <property type="term" value="C:plasma membrane"/>
    <property type="evidence" value="ECO:0007669"/>
    <property type="project" value="UniProtKB-SubCell"/>
</dbReference>
<feature type="domain" description="MacB-like periplasmic core" evidence="8">
    <location>
        <begin position="514"/>
        <end position="665"/>
    </location>
</feature>
<feature type="transmembrane region" description="Helical" evidence="6">
    <location>
        <begin position="478"/>
        <end position="498"/>
    </location>
</feature>
<keyword evidence="5 6" id="KW-0472">Membrane</keyword>
<reference evidence="9" key="1">
    <citation type="submission" date="2023-08" db="EMBL/GenBank/DDBJ databases">
        <authorList>
            <person name="Messyasz A."/>
            <person name="Mannisto M.K."/>
            <person name="Kerkhof L.J."/>
            <person name="Haggblom M."/>
        </authorList>
    </citation>
    <scope>NUCLEOTIDE SEQUENCE</scope>
    <source>
        <strain evidence="9">M8UP23</strain>
    </source>
</reference>
<feature type="transmembrane region" description="Helical" evidence="6">
    <location>
        <begin position="809"/>
        <end position="831"/>
    </location>
</feature>
<dbReference type="KEGG" id="temp:RBB75_19070"/>
<protein>
    <submittedName>
        <fullName evidence="9">ABC transporter permease</fullName>
    </submittedName>
</protein>
<reference evidence="9" key="2">
    <citation type="journal article" date="2024" name="Environ. Microbiol.">
        <title>Genome analysis and description of Tunturibacter gen. nov. expands the diversity of Terriglobia in tundra soils.</title>
        <authorList>
            <person name="Messyasz A."/>
            <person name="Mannisto M.K."/>
            <person name="Kerkhof L.J."/>
            <person name="Haggblom M.M."/>
        </authorList>
    </citation>
    <scope>NUCLEOTIDE SEQUENCE</scope>
    <source>
        <strain evidence="9">M8UP23</strain>
    </source>
</reference>
<accession>A0AAU7ZC70</accession>
<gene>
    <name evidence="9" type="ORF">RBB75_19070</name>
</gene>
<organism evidence="9">
    <name type="scientific">Tunturiibacter empetritectus</name>
    <dbReference type="NCBI Taxonomy" id="3069691"/>
    <lineage>
        <taxon>Bacteria</taxon>
        <taxon>Pseudomonadati</taxon>
        <taxon>Acidobacteriota</taxon>
        <taxon>Terriglobia</taxon>
        <taxon>Terriglobales</taxon>
        <taxon>Acidobacteriaceae</taxon>
        <taxon>Tunturiibacter</taxon>
    </lineage>
</organism>
<comment type="subcellular location">
    <subcellularLocation>
        <location evidence="1">Cell membrane</location>
        <topology evidence="1">Multi-pass membrane protein</topology>
    </subcellularLocation>
</comment>
<proteinExistence type="predicted"/>
<feature type="transmembrane region" description="Helical" evidence="6">
    <location>
        <begin position="775"/>
        <end position="797"/>
    </location>
</feature>
<dbReference type="AlphaFoldDB" id="A0AAU7ZC70"/>
<feature type="domain" description="ABC3 transporter permease C-terminal" evidence="7">
    <location>
        <begin position="727"/>
        <end position="838"/>
    </location>
</feature>
<name>A0AAU7ZC70_9BACT</name>
<sequence>MNLLQRLLRRARMEKELDDELRFHFESQVADKIQAGTSEAEARRTTRLEFGGLDQIKEDCRESRGTQWLASIAQDLRFGSRILAKSPGFSFTAILVLALGIGVSTLAFSLYNLIALQTIPVRDAATLVSIQRRSPENNAPGIPYASIAYYRDNARSLSAVMATMSVAPMVLNHEEQRINPSFVSSNYFIELGASATAGRLFDPAHESSSGAAPVAVLSFRFWQREFDSDPSVIGKTIYLTGKPVNVIGVTSQAFANLGTENPDVWLPLLQYAYFFEGSKALDDPQFDENILMWGHLAPGVSPSRAEHELLALTGQLRKLYPAVIWDHERILVTPGAHFFSFEDGMPVLAFAALLVLLILVVACANLGGLLLARGVRRRREIQLRIDLGARRSRVLRQLLTESLLLGLLGSMAALPLSYIVLRLTLVYANAPAWMSALPDWRVLIFTAAMGFLAALFFGMLPTLQIVLQKKERTLWHQVVVCVQVGASCVLLIVSGLLVRATLHTLYTDPGFGYEQVLSLNPGLSDHGYTPSTAESYLDQLRSRLRTVPGVISVSMAQNPPLVNTNVMIQGFHVDGRLIKTYPNWVGPEFFETMGIPLLRGRYMHAGETHVVVLSQSLARKRWPTEDPIGKEWSTGKDTVVGIVGNTRAMELNNSDATEIYYSLSAKSLPRMSVLIRTAGAPDGLSPTLQQIAGGIDPKLFPTITPLKAGFSKSIGQIEQVATIISLLGSIAIFLAIIGLLGLVTYAVSQRTKEIAIRLALGANRMEIFLTVLRRFAWPVLAGLVTGVALTAGLSQILRRGLYGISGLDPISYLGAITLLIAILATAALLPIRKALQIDIARILHSD</sequence>
<dbReference type="InterPro" id="IPR003838">
    <property type="entry name" value="ABC3_permease_C"/>
</dbReference>
<dbReference type="Pfam" id="PF12704">
    <property type="entry name" value="MacB_PCD"/>
    <property type="match status" value="2"/>
</dbReference>
<feature type="transmembrane region" description="Helical" evidence="6">
    <location>
        <begin position="398"/>
        <end position="420"/>
    </location>
</feature>
<dbReference type="Pfam" id="PF02687">
    <property type="entry name" value="FtsX"/>
    <property type="match status" value="2"/>
</dbReference>
<evidence type="ECO:0000256" key="4">
    <source>
        <dbReference type="ARBA" id="ARBA00022989"/>
    </source>
</evidence>
<evidence type="ECO:0000256" key="5">
    <source>
        <dbReference type="ARBA" id="ARBA00023136"/>
    </source>
</evidence>
<feature type="transmembrane region" description="Helical" evidence="6">
    <location>
        <begin position="89"/>
        <end position="111"/>
    </location>
</feature>
<evidence type="ECO:0000256" key="3">
    <source>
        <dbReference type="ARBA" id="ARBA00022692"/>
    </source>
</evidence>